<feature type="compositionally biased region" description="Low complexity" evidence="1">
    <location>
        <begin position="561"/>
        <end position="571"/>
    </location>
</feature>
<feature type="region of interest" description="Disordered" evidence="1">
    <location>
        <begin position="503"/>
        <end position="578"/>
    </location>
</feature>
<gene>
    <name evidence="2" type="ORF">CC1G_13429</name>
</gene>
<dbReference type="KEGG" id="cci:CC1G_13429"/>
<dbReference type="RefSeq" id="XP_001828127.2">
    <property type="nucleotide sequence ID" value="XM_001828075.2"/>
</dbReference>
<dbReference type="EMBL" id="AACS02000001">
    <property type="protein sequence ID" value="EAU93690.2"/>
    <property type="molecule type" value="Genomic_DNA"/>
</dbReference>
<keyword evidence="3" id="KW-1185">Reference proteome</keyword>
<sequence>MSSRASSSRVPSSRAPLPSTSKLPPGADGDERGLFLFETTLASKFVPSADNPLPSLRSYHSEDVKARVNNLKYISCQYLDHPNFRGYWFVVNARHDVIDPPIGPSNKYASAQWLSDEEPWLGFTPSFGANQGTYLSPLCIPNHALPYATTLDFKNDYILHPDISRTWRSLEIDLLAIARTLAEHLPHLPPLKPPSKPSEFKYSDAYTSRLDAIEAIRKSRNAFSRLITFISFCFSFWNFCNHVHPLNPMIKWFDVNKPHWSAAIHQLARSSTAGDFRIRKPDGLLHRPDRTNLPMGADPSATEAAYQVSNPEFARVVASWRPWTGRLSAAYGDFLAQLLKQPAPPSFTTVSLGGEEAIVPALACHGFIQGDYVPGTSPADYFAMKREMRIRWENGHTLSKEAREFAMRPGESATWQPYFSAYSVFVWECERGAWSRRPVDASTKKALFEAFPFAQRYWCPINEEFELCEYLQPGAGSADLISTTDDGTPLNLEPRPQLSISSWDSFFSPASPDPDTSDVSLPSPHGESSLSIAPSPPRATIDPDSESDYGDEDPPRPGPPSSSVHPPSSTSTVLDSPPEIGSIISARLGYDLVRSSSPNVSPFFPEGSVESRSLQCLGYPGSAKASKKDLRSIVDAVAEIGQGKVPLRDLSARWDLAAVATRPSLPLNLQSWQISYTQANGEVAKRYVIGIKDKIVEEQYFVLVVSGPTLYQVSREGLPGVLAIGRYMISRGLPFSTAIARSMKHQPRRRPVGRPTIGEYPWGTTMPAESYKQYEQMRDAFLATRRGALALKAGGLLWRFAIDKATKSQRDAALKPPSAVALDHGAWMGSMRSLDVVSDCLEEHEIDLILGAYRTRPTDGRVVHKESITFLWPPPSAWAKSGLNVGEWSPAAEAWFQERQSHLRSGKGVPNSIRNWKPTIRRLAAVPKFWAAYEKLADEAYSS</sequence>
<evidence type="ECO:0000256" key="1">
    <source>
        <dbReference type="SAM" id="MobiDB-lite"/>
    </source>
</evidence>
<feature type="compositionally biased region" description="Low complexity" evidence="1">
    <location>
        <begin position="1"/>
        <end position="19"/>
    </location>
</feature>
<dbReference type="AlphaFoldDB" id="A8MZR5"/>
<accession>A8MZR5</accession>
<reference evidence="2 3" key="1">
    <citation type="journal article" date="2010" name="Proc. Natl. Acad. Sci. U.S.A.">
        <title>Insights into evolution of multicellular fungi from the assembled chromosomes of the mushroom Coprinopsis cinerea (Coprinus cinereus).</title>
        <authorList>
            <person name="Stajich J.E."/>
            <person name="Wilke S.K."/>
            <person name="Ahren D."/>
            <person name="Au C.H."/>
            <person name="Birren B.W."/>
            <person name="Borodovsky M."/>
            <person name="Burns C."/>
            <person name="Canback B."/>
            <person name="Casselton L.A."/>
            <person name="Cheng C.K."/>
            <person name="Deng J."/>
            <person name="Dietrich F.S."/>
            <person name="Fargo D.C."/>
            <person name="Farman M.L."/>
            <person name="Gathman A.C."/>
            <person name="Goldberg J."/>
            <person name="Guigo R."/>
            <person name="Hoegger P.J."/>
            <person name="Hooker J.B."/>
            <person name="Huggins A."/>
            <person name="James T.Y."/>
            <person name="Kamada T."/>
            <person name="Kilaru S."/>
            <person name="Kodira C."/>
            <person name="Kues U."/>
            <person name="Kupfer D."/>
            <person name="Kwan H.S."/>
            <person name="Lomsadze A."/>
            <person name="Li W."/>
            <person name="Lilly W.W."/>
            <person name="Ma L.J."/>
            <person name="Mackey A.J."/>
            <person name="Manning G."/>
            <person name="Martin F."/>
            <person name="Muraguchi H."/>
            <person name="Natvig D.O."/>
            <person name="Palmerini H."/>
            <person name="Ramesh M.A."/>
            <person name="Rehmeyer C.J."/>
            <person name="Roe B.A."/>
            <person name="Shenoy N."/>
            <person name="Stanke M."/>
            <person name="Ter-Hovhannisyan V."/>
            <person name="Tunlid A."/>
            <person name="Velagapudi R."/>
            <person name="Vision T.J."/>
            <person name="Zeng Q."/>
            <person name="Zolan M.E."/>
            <person name="Pukkila P.J."/>
        </authorList>
    </citation>
    <scope>NUCLEOTIDE SEQUENCE [LARGE SCALE GENOMIC DNA]</scope>
    <source>
        <strain evidence="3">Okayama-7 / 130 / ATCC MYA-4618 / FGSC 9003</strain>
    </source>
</reference>
<feature type="compositionally biased region" description="Acidic residues" evidence="1">
    <location>
        <begin position="543"/>
        <end position="552"/>
    </location>
</feature>
<dbReference type="VEuPathDB" id="FungiDB:CC1G_13429"/>
<dbReference type="HOGENOM" id="CLU_311451_0_0_1"/>
<organism evidence="2 3">
    <name type="scientific">Coprinopsis cinerea (strain Okayama-7 / 130 / ATCC MYA-4618 / FGSC 9003)</name>
    <name type="common">Inky cap fungus</name>
    <name type="synonym">Hormographiella aspergillata</name>
    <dbReference type="NCBI Taxonomy" id="240176"/>
    <lineage>
        <taxon>Eukaryota</taxon>
        <taxon>Fungi</taxon>
        <taxon>Dikarya</taxon>
        <taxon>Basidiomycota</taxon>
        <taxon>Agaricomycotina</taxon>
        <taxon>Agaricomycetes</taxon>
        <taxon>Agaricomycetidae</taxon>
        <taxon>Agaricales</taxon>
        <taxon>Agaricineae</taxon>
        <taxon>Psathyrellaceae</taxon>
        <taxon>Coprinopsis</taxon>
    </lineage>
</organism>
<protein>
    <submittedName>
        <fullName evidence="2">Uncharacterized protein</fullName>
    </submittedName>
</protein>
<evidence type="ECO:0000313" key="3">
    <source>
        <dbReference type="Proteomes" id="UP000001861"/>
    </source>
</evidence>
<dbReference type="eggNOG" id="ENOG502T0HE">
    <property type="taxonomic scope" value="Eukaryota"/>
</dbReference>
<dbReference type="GeneID" id="6004545"/>
<dbReference type="OrthoDB" id="3268696at2759"/>
<name>A8MZR5_COPC7</name>
<feature type="region of interest" description="Disordered" evidence="1">
    <location>
        <begin position="1"/>
        <end position="28"/>
    </location>
</feature>
<dbReference type="Proteomes" id="UP000001861">
    <property type="component" value="Unassembled WGS sequence"/>
</dbReference>
<proteinExistence type="predicted"/>
<comment type="caution">
    <text evidence="2">The sequence shown here is derived from an EMBL/GenBank/DDBJ whole genome shotgun (WGS) entry which is preliminary data.</text>
</comment>
<evidence type="ECO:0000313" key="2">
    <source>
        <dbReference type="EMBL" id="EAU93690.2"/>
    </source>
</evidence>
<dbReference type="InParanoid" id="A8MZR5"/>